<keyword evidence="9" id="KW-1185">Reference proteome</keyword>
<evidence type="ECO:0000313" key="9">
    <source>
        <dbReference type="Proteomes" id="UP000243589"/>
    </source>
</evidence>
<dbReference type="Gene3D" id="3.90.1720.10">
    <property type="entry name" value="endopeptidase domain like (from Nostoc punctiforme)"/>
    <property type="match status" value="1"/>
</dbReference>
<gene>
    <name evidence="8" type="primary">iap_3</name>
    <name evidence="8" type="ORF">Bravens_01329</name>
</gene>
<dbReference type="SUPFAM" id="SSF54001">
    <property type="entry name" value="Cysteine proteinases"/>
    <property type="match status" value="1"/>
</dbReference>
<keyword evidence="2" id="KW-0645">Protease</keyword>
<feature type="region of interest" description="Disordered" evidence="5">
    <location>
        <begin position="154"/>
        <end position="256"/>
    </location>
</feature>
<feature type="compositionally biased region" description="Low complexity" evidence="5">
    <location>
        <begin position="180"/>
        <end position="212"/>
    </location>
</feature>
<comment type="caution">
    <text evidence="8">The sequence shown here is derived from an EMBL/GenBank/DDBJ whole genome shotgun (WGS) entry which is preliminary data.</text>
</comment>
<evidence type="ECO:0000256" key="3">
    <source>
        <dbReference type="ARBA" id="ARBA00022801"/>
    </source>
</evidence>
<feature type="region of interest" description="Disordered" evidence="5">
    <location>
        <begin position="30"/>
        <end position="49"/>
    </location>
</feature>
<keyword evidence="6" id="KW-0732">Signal</keyword>
<reference evidence="8 9" key="1">
    <citation type="submission" date="2016-01" db="EMBL/GenBank/DDBJ databases">
        <title>Use of Whole Genome Sequencing to ascertain that Brevibacterium massiliense (Roux, Raoult 2009) is a later heterotypic synonym of Brevibacterium ravenspurgense (Mages 2008).</title>
        <authorList>
            <person name="Bernier A.-M."/>
            <person name="Burdz T."/>
            <person name="Huynh C."/>
            <person name="Pachecho A.L."/>
            <person name="Wiebe D."/>
            <person name="Bonner C."/>
            <person name="Bernard K."/>
        </authorList>
    </citation>
    <scope>NUCLEOTIDE SEQUENCE [LARGE SCALE GENOMIC DNA]</scope>
    <source>
        <strain evidence="8 9">CCUG56047</strain>
    </source>
</reference>
<dbReference type="EC" id="3.4.-.-" evidence="8"/>
<feature type="signal peptide" evidence="6">
    <location>
        <begin position="1"/>
        <end position="25"/>
    </location>
</feature>
<dbReference type="PATRIC" id="fig|479117.4.peg.1321"/>
<dbReference type="EMBL" id="LQQC01000010">
    <property type="protein sequence ID" value="KXZ58287.1"/>
    <property type="molecule type" value="Genomic_DNA"/>
</dbReference>
<dbReference type="InterPro" id="IPR000064">
    <property type="entry name" value="NLP_P60_dom"/>
</dbReference>
<evidence type="ECO:0000256" key="1">
    <source>
        <dbReference type="ARBA" id="ARBA00007074"/>
    </source>
</evidence>
<dbReference type="Pfam" id="PF00877">
    <property type="entry name" value="NLPC_P60"/>
    <property type="match status" value="1"/>
</dbReference>
<dbReference type="Proteomes" id="UP000243589">
    <property type="component" value="Unassembled WGS sequence"/>
</dbReference>
<feature type="domain" description="NlpC/P60" evidence="7">
    <location>
        <begin position="253"/>
        <end position="369"/>
    </location>
</feature>
<dbReference type="InterPro" id="IPR038765">
    <property type="entry name" value="Papain-like_cys_pep_sf"/>
</dbReference>
<sequence>MSLLNKVTVAATATVMLFGTGIASGSAVSAAPATSQGDTGETSSLGGTQISTESEEAGPAQMASAATEHAQLLGNATGEVKCVIKDNGCYQAFAQGALFFSPVTGAEPVVDKMWQQYRANGFENGSWGYPLDAPVTNEDGSVTQRFQGGVKEVAAPAPEPAPQPEPETQPAPGGNTDNGQEQSPEPSSEASQEPSEAPSTQAPEPAPSTQAPQPAPKPSPKPESKKPAPKPKPKPKPKKKDSKPKKSKKVSEDQLRKNIIKEARKGIGTRYVWGGTSPTKGWDCSGFTQYVYKKNGINIPRVSGAQRSAGKVVKASEAKPGDIIWVPGHVGIVSDKKGKMIDAGSRRTGTSERSYAWMVKRGAKFIRYI</sequence>
<feature type="compositionally biased region" description="Basic residues" evidence="5">
    <location>
        <begin position="227"/>
        <end position="248"/>
    </location>
</feature>
<dbReference type="InterPro" id="IPR051202">
    <property type="entry name" value="Peptidase_C40"/>
</dbReference>
<name>A0A150H855_9MICO</name>
<keyword evidence="4" id="KW-0788">Thiol protease</keyword>
<dbReference type="PROSITE" id="PS51935">
    <property type="entry name" value="NLPC_P60"/>
    <property type="match status" value="1"/>
</dbReference>
<evidence type="ECO:0000256" key="6">
    <source>
        <dbReference type="SAM" id="SignalP"/>
    </source>
</evidence>
<keyword evidence="3 8" id="KW-0378">Hydrolase</keyword>
<feature type="compositionally biased region" description="Polar residues" evidence="5">
    <location>
        <begin position="32"/>
        <end position="49"/>
    </location>
</feature>
<dbReference type="GO" id="GO:0006508">
    <property type="term" value="P:proteolysis"/>
    <property type="evidence" value="ECO:0007669"/>
    <property type="project" value="UniProtKB-KW"/>
</dbReference>
<evidence type="ECO:0000259" key="7">
    <source>
        <dbReference type="PROSITE" id="PS51935"/>
    </source>
</evidence>
<comment type="similarity">
    <text evidence="1">Belongs to the peptidase C40 family.</text>
</comment>
<proteinExistence type="inferred from homology"/>
<evidence type="ECO:0000256" key="2">
    <source>
        <dbReference type="ARBA" id="ARBA00022670"/>
    </source>
</evidence>
<dbReference type="PANTHER" id="PTHR47053">
    <property type="entry name" value="MUREIN DD-ENDOPEPTIDASE MEPH-RELATED"/>
    <property type="match status" value="1"/>
</dbReference>
<protein>
    <submittedName>
        <fullName evidence="8">Putative endopeptidase p60</fullName>
        <ecNumber evidence="8">3.4.-.-</ecNumber>
    </submittedName>
</protein>
<feature type="chain" id="PRO_5039691041" evidence="6">
    <location>
        <begin position="26"/>
        <end position="369"/>
    </location>
</feature>
<dbReference type="Pfam" id="PF08310">
    <property type="entry name" value="LGFP"/>
    <property type="match status" value="1"/>
</dbReference>
<evidence type="ECO:0000256" key="5">
    <source>
        <dbReference type="SAM" id="MobiDB-lite"/>
    </source>
</evidence>
<dbReference type="GO" id="GO:0008234">
    <property type="term" value="F:cysteine-type peptidase activity"/>
    <property type="evidence" value="ECO:0007669"/>
    <property type="project" value="UniProtKB-KW"/>
</dbReference>
<accession>A0A150H855</accession>
<organism evidence="8 9">
    <name type="scientific">Brevibacterium ravenspurgense</name>
    <dbReference type="NCBI Taxonomy" id="479117"/>
    <lineage>
        <taxon>Bacteria</taxon>
        <taxon>Bacillati</taxon>
        <taxon>Actinomycetota</taxon>
        <taxon>Actinomycetes</taxon>
        <taxon>Micrococcales</taxon>
        <taxon>Brevibacteriaceae</taxon>
        <taxon>Brevibacterium</taxon>
    </lineage>
</organism>
<feature type="compositionally biased region" description="Pro residues" evidence="5">
    <location>
        <begin position="157"/>
        <end position="169"/>
    </location>
</feature>
<evidence type="ECO:0000313" key="8">
    <source>
        <dbReference type="EMBL" id="KXZ58287.1"/>
    </source>
</evidence>
<dbReference type="AlphaFoldDB" id="A0A150H855"/>
<dbReference type="RefSeq" id="WP_082791065.1">
    <property type="nucleotide sequence ID" value="NZ_LQQC01000010.1"/>
</dbReference>
<dbReference type="PANTHER" id="PTHR47053:SF1">
    <property type="entry name" value="MUREIN DD-ENDOPEPTIDASE MEPH-RELATED"/>
    <property type="match status" value="1"/>
</dbReference>
<evidence type="ECO:0000256" key="4">
    <source>
        <dbReference type="ARBA" id="ARBA00022807"/>
    </source>
</evidence>
<dbReference type="InterPro" id="IPR013207">
    <property type="entry name" value="LGFP"/>
</dbReference>